<organism evidence="1 2">
    <name type="scientific">Porites lobata</name>
    <dbReference type="NCBI Taxonomy" id="104759"/>
    <lineage>
        <taxon>Eukaryota</taxon>
        <taxon>Metazoa</taxon>
        <taxon>Cnidaria</taxon>
        <taxon>Anthozoa</taxon>
        <taxon>Hexacorallia</taxon>
        <taxon>Scleractinia</taxon>
        <taxon>Fungiina</taxon>
        <taxon>Poritidae</taxon>
        <taxon>Porites</taxon>
    </lineage>
</organism>
<dbReference type="Proteomes" id="UP001159405">
    <property type="component" value="Unassembled WGS sequence"/>
</dbReference>
<name>A0ABN8NTV5_9CNID</name>
<evidence type="ECO:0000313" key="1">
    <source>
        <dbReference type="EMBL" id="CAH3118430.1"/>
    </source>
</evidence>
<sequence>MWLGRGTTVFMRNILRRPCQKANLIVCKTGTKIVVQYEECTIRINDCLTQMKKTNTKGEDTNTAQDPHLDRQREIQAAQADIQYKDQGTQFPQNPRAMEQYATIREAPSRTILLHLVPVKVIAPGGSSLTTYALLDNASRGTIITKNIANSLALKGPLQLVYVNTVVEKTSKHFQLVRFKLQSATGTGEIIKVEEGLVSEKFNIPERCLIEDIDNSCYPHLKDTEIPEV</sequence>
<accession>A0ABN8NTV5</accession>
<comment type="caution">
    <text evidence="1">The sequence shown here is derived from an EMBL/GenBank/DDBJ whole genome shotgun (WGS) entry which is preliminary data.</text>
</comment>
<evidence type="ECO:0000313" key="2">
    <source>
        <dbReference type="Proteomes" id="UP001159405"/>
    </source>
</evidence>
<proteinExistence type="predicted"/>
<gene>
    <name evidence="1" type="ORF">PLOB_00026692</name>
</gene>
<keyword evidence="2" id="KW-1185">Reference proteome</keyword>
<reference evidence="1 2" key="1">
    <citation type="submission" date="2022-05" db="EMBL/GenBank/DDBJ databases">
        <authorList>
            <consortium name="Genoscope - CEA"/>
            <person name="William W."/>
        </authorList>
    </citation>
    <scope>NUCLEOTIDE SEQUENCE [LARGE SCALE GENOMIC DNA]</scope>
</reference>
<protein>
    <submittedName>
        <fullName evidence="1">Uncharacterized protein</fullName>
    </submittedName>
</protein>
<dbReference type="EMBL" id="CALNXK010000032">
    <property type="protein sequence ID" value="CAH3118430.1"/>
    <property type="molecule type" value="Genomic_DNA"/>
</dbReference>